<feature type="transmembrane region" description="Helical" evidence="1">
    <location>
        <begin position="136"/>
        <end position="159"/>
    </location>
</feature>
<evidence type="ECO:0000313" key="2">
    <source>
        <dbReference type="EMBL" id="PJZ66462.1"/>
    </source>
</evidence>
<dbReference type="AlphaFoldDB" id="A0A2M9ZDM9"/>
<feature type="transmembrane region" description="Helical" evidence="1">
    <location>
        <begin position="165"/>
        <end position="183"/>
    </location>
</feature>
<protein>
    <submittedName>
        <fullName evidence="2">Uncharacterized protein</fullName>
    </submittedName>
</protein>
<keyword evidence="1" id="KW-0812">Transmembrane</keyword>
<dbReference type="EMBL" id="NPDT01000002">
    <property type="protein sequence ID" value="PJZ66462.1"/>
    <property type="molecule type" value="Genomic_DNA"/>
</dbReference>
<evidence type="ECO:0000313" key="3">
    <source>
        <dbReference type="Proteomes" id="UP000231912"/>
    </source>
</evidence>
<keyword evidence="1" id="KW-1133">Transmembrane helix</keyword>
<gene>
    <name evidence="2" type="ORF">CH371_09390</name>
</gene>
<feature type="transmembrane region" description="Helical" evidence="1">
    <location>
        <begin position="66"/>
        <end position="91"/>
    </location>
</feature>
<accession>A0A2M9ZDM9</accession>
<dbReference type="Proteomes" id="UP000231912">
    <property type="component" value="Unassembled WGS sequence"/>
</dbReference>
<evidence type="ECO:0000256" key="1">
    <source>
        <dbReference type="SAM" id="Phobius"/>
    </source>
</evidence>
<feature type="transmembrane region" description="Helical" evidence="1">
    <location>
        <begin position="6"/>
        <end position="24"/>
    </location>
</feature>
<sequence length="211" mass="23885">MEFFLYLIFLIFTLVSLSLVDYYFDLIYLSGKDTFEKQELTDWLRIVPTKILSIFESGGSLQYGSIGFLISASFSLVWTWMGGLIGAPHYADSFGNYFFLSLILPVFFLFFYSYLSSEILHAARISPESGSFLSRLLAQEIPILSGCFISVIASNLAVYGLYHEIAFLFVLPNILILGILIVLKWNGKLPFGGTGKRKEEEDDYEDFGEDS</sequence>
<keyword evidence="1" id="KW-0472">Membrane</keyword>
<feature type="transmembrane region" description="Helical" evidence="1">
    <location>
        <begin position="97"/>
        <end position="115"/>
    </location>
</feature>
<proteinExistence type="predicted"/>
<name>A0A2M9ZDM9_9LEPT</name>
<dbReference type="RefSeq" id="WP_100758639.1">
    <property type="nucleotide sequence ID" value="NZ_NPDT01000002.1"/>
</dbReference>
<comment type="caution">
    <text evidence="2">The sequence shown here is derived from an EMBL/GenBank/DDBJ whole genome shotgun (WGS) entry which is preliminary data.</text>
</comment>
<reference evidence="2 3" key="1">
    <citation type="submission" date="2017-07" db="EMBL/GenBank/DDBJ databases">
        <title>Leptospira spp. isolated from tropical soils.</title>
        <authorList>
            <person name="Thibeaux R."/>
            <person name="Iraola G."/>
            <person name="Ferres I."/>
            <person name="Bierque E."/>
            <person name="Girault D."/>
            <person name="Soupe-Gilbert M.-E."/>
            <person name="Picardeau M."/>
            <person name="Goarant C."/>
        </authorList>
    </citation>
    <scope>NUCLEOTIDE SEQUENCE [LARGE SCALE GENOMIC DNA]</scope>
    <source>
        <strain evidence="2 3">FH2-C-A2</strain>
    </source>
</reference>
<organism evidence="2 3">
    <name type="scientific">Leptospira wolffii</name>
    <dbReference type="NCBI Taxonomy" id="409998"/>
    <lineage>
        <taxon>Bacteria</taxon>
        <taxon>Pseudomonadati</taxon>
        <taxon>Spirochaetota</taxon>
        <taxon>Spirochaetia</taxon>
        <taxon>Leptospirales</taxon>
        <taxon>Leptospiraceae</taxon>
        <taxon>Leptospira</taxon>
    </lineage>
</organism>